<dbReference type="CDD" id="cd06089">
    <property type="entry name" value="KOW_RPL26"/>
    <property type="match status" value="1"/>
</dbReference>
<dbReference type="GO" id="GO:1990904">
    <property type="term" value="C:ribonucleoprotein complex"/>
    <property type="evidence" value="ECO:0007669"/>
    <property type="project" value="UniProtKB-KW"/>
</dbReference>
<accession>A0A160SX14</accession>
<dbReference type="SUPFAM" id="SSF50104">
    <property type="entry name" value="Translation proteins SH3-like domain"/>
    <property type="match status" value="1"/>
</dbReference>
<comment type="subunit">
    <text evidence="5">Part of the 50S ribosomal subunit.</text>
</comment>
<evidence type="ECO:0000256" key="5">
    <source>
        <dbReference type="HAMAP-Rule" id="MF_01326"/>
    </source>
</evidence>
<dbReference type="GO" id="GO:0019843">
    <property type="term" value="F:rRNA binding"/>
    <property type="evidence" value="ECO:0007669"/>
    <property type="project" value="UniProtKB-UniRule"/>
</dbReference>
<keyword evidence="2 5" id="KW-0689">Ribosomal protein</keyword>
<reference evidence="8" key="1">
    <citation type="submission" date="2015-10" db="EMBL/GenBank/DDBJ databases">
        <authorList>
            <person name="Manzano-Marin A."/>
            <person name="Manzano-Marin A."/>
        </authorList>
    </citation>
    <scope>NUCLEOTIDE SEQUENCE [LARGE SCALE GENOMIC DNA]</scope>
    <source>
        <strain evidence="8">BTs</strain>
    </source>
</reference>
<dbReference type="InterPro" id="IPR041988">
    <property type="entry name" value="Ribosomal_uL24_KOW"/>
</dbReference>
<evidence type="ECO:0000313" key="7">
    <source>
        <dbReference type="EMBL" id="CUR53310.1"/>
    </source>
</evidence>
<evidence type="ECO:0000259" key="6">
    <source>
        <dbReference type="SMART" id="SM00739"/>
    </source>
</evidence>
<dbReference type="PATRIC" id="fig|98804.3.peg.329"/>
<dbReference type="InterPro" id="IPR014722">
    <property type="entry name" value="Rib_uL2_dom2"/>
</dbReference>
<evidence type="ECO:0000256" key="1">
    <source>
        <dbReference type="ARBA" id="ARBA00010618"/>
    </source>
</evidence>
<gene>
    <name evidence="5 7" type="primary">rplX</name>
    <name evidence="7" type="ORF">BTSPAZIEG_0351</name>
</gene>
<keyword evidence="8" id="KW-1185">Reference proteome</keyword>
<dbReference type="AlphaFoldDB" id="A0A160SX14"/>
<dbReference type="Pfam" id="PF17136">
    <property type="entry name" value="ribosomal_L24"/>
    <property type="match status" value="1"/>
</dbReference>
<dbReference type="STRING" id="98804.BTSPAZIEG_0351"/>
<dbReference type="Proteomes" id="UP000243633">
    <property type="component" value="Chromosome 1"/>
</dbReference>
<dbReference type="HAMAP" id="MF_01326_B">
    <property type="entry name" value="Ribosomal_uL24_B"/>
    <property type="match status" value="1"/>
</dbReference>
<keyword evidence="3 5" id="KW-0687">Ribonucleoprotein</keyword>
<dbReference type="GO" id="GO:0005840">
    <property type="term" value="C:ribosome"/>
    <property type="evidence" value="ECO:0007669"/>
    <property type="project" value="UniProtKB-KW"/>
</dbReference>
<dbReference type="InterPro" id="IPR005824">
    <property type="entry name" value="KOW"/>
</dbReference>
<dbReference type="EMBL" id="LN890285">
    <property type="protein sequence ID" value="CUR53310.1"/>
    <property type="molecule type" value="Genomic_DNA"/>
</dbReference>
<dbReference type="NCBIfam" id="TIGR01079">
    <property type="entry name" value="rplX_bact"/>
    <property type="match status" value="1"/>
</dbReference>
<dbReference type="PANTHER" id="PTHR12903">
    <property type="entry name" value="MITOCHONDRIAL RIBOSOMAL PROTEIN L24"/>
    <property type="match status" value="1"/>
</dbReference>
<evidence type="ECO:0000256" key="2">
    <source>
        <dbReference type="ARBA" id="ARBA00022980"/>
    </source>
</evidence>
<dbReference type="SMART" id="SM00739">
    <property type="entry name" value="KOW"/>
    <property type="match status" value="1"/>
</dbReference>
<dbReference type="RefSeq" id="WP_075472863.1">
    <property type="nucleotide sequence ID" value="NZ_CP135003.1"/>
</dbReference>
<dbReference type="GO" id="GO:0006412">
    <property type="term" value="P:translation"/>
    <property type="evidence" value="ECO:0007669"/>
    <property type="project" value="UniProtKB-UniRule"/>
</dbReference>
<dbReference type="GO" id="GO:0005829">
    <property type="term" value="C:cytosol"/>
    <property type="evidence" value="ECO:0007669"/>
    <property type="project" value="UniProtKB-ARBA"/>
</dbReference>
<dbReference type="InterPro" id="IPR008991">
    <property type="entry name" value="Translation_prot_SH3-like_sf"/>
</dbReference>
<sequence>MAYKIHVKDFVIIIAGKNKGKTGYVTYINYKKNNAIIEGLNIVFKHQKSIPERNQIGGIIKKEAPIHLSNLALFNQETKKSDKVFFKVVDGKKRRYFKSTKTLIS</sequence>
<dbReference type="GO" id="GO:0003735">
    <property type="term" value="F:structural constituent of ribosome"/>
    <property type="evidence" value="ECO:0007669"/>
    <property type="project" value="InterPro"/>
</dbReference>
<dbReference type="InterPro" id="IPR003256">
    <property type="entry name" value="Ribosomal_uL24"/>
</dbReference>
<keyword evidence="5" id="KW-0694">RNA-binding</keyword>
<organism evidence="7 8">
    <name type="scientific">Buchnera aphidicola subsp. Tuberolachnus salignus</name>
    <dbReference type="NCBI Taxonomy" id="98804"/>
    <lineage>
        <taxon>Bacteria</taxon>
        <taxon>Pseudomonadati</taxon>
        <taxon>Pseudomonadota</taxon>
        <taxon>Gammaproteobacteria</taxon>
        <taxon>Enterobacterales</taxon>
        <taxon>Erwiniaceae</taxon>
        <taxon>Buchnera</taxon>
    </lineage>
</organism>
<evidence type="ECO:0000256" key="3">
    <source>
        <dbReference type="ARBA" id="ARBA00023274"/>
    </source>
</evidence>
<evidence type="ECO:0000313" key="8">
    <source>
        <dbReference type="Proteomes" id="UP000243633"/>
    </source>
</evidence>
<name>A0A160SX14_BUCTT</name>
<protein>
    <recommendedName>
        <fullName evidence="4 5">Large ribosomal subunit protein uL24</fullName>
    </recommendedName>
</protein>
<evidence type="ECO:0000256" key="4">
    <source>
        <dbReference type="ARBA" id="ARBA00035206"/>
    </source>
</evidence>
<feature type="domain" description="KOW" evidence="6">
    <location>
        <begin position="4"/>
        <end position="31"/>
    </location>
</feature>
<dbReference type="Pfam" id="PF00467">
    <property type="entry name" value="KOW"/>
    <property type="match status" value="1"/>
</dbReference>
<comment type="similarity">
    <text evidence="1 5">Belongs to the universal ribosomal protein uL24 family.</text>
</comment>
<keyword evidence="5" id="KW-0699">rRNA-binding</keyword>
<comment type="function">
    <text evidence="5">One of two assembly initiator proteins, it binds directly to the 5'-end of the 23S rRNA, where it nucleates assembly of the 50S subunit.</text>
</comment>
<dbReference type="Gene3D" id="2.30.30.30">
    <property type="match status" value="1"/>
</dbReference>
<dbReference type="InterPro" id="IPR057264">
    <property type="entry name" value="Ribosomal_uL24_C"/>
</dbReference>
<comment type="function">
    <text evidence="5">One of the proteins that surrounds the polypeptide exit tunnel on the outside of the subunit.</text>
</comment>
<proteinExistence type="inferred from homology"/>